<dbReference type="SUPFAM" id="SSF52768">
    <property type="entry name" value="Arginase/deacetylase"/>
    <property type="match status" value="1"/>
</dbReference>
<comment type="similarity">
    <text evidence="1">Belongs to the histone deacetylase family. HD type 1 subfamily.</text>
</comment>
<evidence type="ECO:0000256" key="2">
    <source>
        <dbReference type="ARBA" id="ARBA00012111"/>
    </source>
</evidence>
<feature type="compositionally biased region" description="Basic and acidic residues" evidence="5">
    <location>
        <begin position="601"/>
        <end position="624"/>
    </location>
</feature>
<dbReference type="Pfam" id="PF00850">
    <property type="entry name" value="Hist_deacetyl"/>
    <property type="match status" value="1"/>
</dbReference>
<feature type="domain" description="Histone deacetylase" evidence="6">
    <location>
        <begin position="39"/>
        <end position="327"/>
    </location>
</feature>
<dbReference type="InterPro" id="IPR023801">
    <property type="entry name" value="His_deacetylse_dom"/>
</dbReference>
<dbReference type="PRINTS" id="PR01271">
    <property type="entry name" value="HISDACETLASE"/>
</dbReference>
<keyword evidence="8" id="KW-1185">Reference proteome</keyword>
<keyword evidence="3" id="KW-0378">Hydrolase</keyword>
<feature type="compositionally biased region" description="Acidic residues" evidence="5">
    <location>
        <begin position="538"/>
        <end position="547"/>
    </location>
</feature>
<dbReference type="PANTHER" id="PTHR10625:SF10">
    <property type="entry name" value="HISTONE DEACETYLASE HDAC1"/>
    <property type="match status" value="1"/>
</dbReference>
<feature type="region of interest" description="Disordered" evidence="5">
    <location>
        <begin position="389"/>
        <end position="421"/>
    </location>
</feature>
<dbReference type="PANTHER" id="PTHR10625">
    <property type="entry name" value="HISTONE DEACETYLASE HDAC1-RELATED"/>
    <property type="match status" value="1"/>
</dbReference>
<evidence type="ECO:0000256" key="5">
    <source>
        <dbReference type="SAM" id="MobiDB-lite"/>
    </source>
</evidence>
<sequence length="636" mass="70003">MAAFAPLDVQASAPTAGEKKTVAYFYDSDVGNYAYVAGHPMKPHRIRMAHAMIMNYGLYKKMEIYRAKPATKLEMTQFHTDEYVEFLNKVTPDNMDAYTKEQGRFNVGDDCPVFDGLFEFCGISAGGSMEGAARLNRGKCDVAINWAGGLHHAKKSEASGFCYINDIVLGILELLRFNQRVLYIDIDVHHGDGVEEAFYTTDRVMTVSFHKYGEYFPGTGELRDIGVGSGKHYSVNFPLRDGIDDKSYKGIFEPVIKSVMEYYRPNAIVLQCGGDSLSGDRLGCFNLSMRGHANCVNFVKSFNLPVLVLGGGGYTMRNVSRTWAYETGLLVGQNLGPQLPFNDYYEYYAPDYELDVKPSNMDNANSQDYLQKIKIQVIDNLRQTTFAPSVQMTDVPRDPVGMNDEADAELDDADEDENADSRYTKRRWDKYIERDDELDPSDDEDGNEANGVRRQPNAPKRRRNVMDFQNPHAVADDDMASGAVSARSGRSRNGSANGIGSHTASDDGQEGSPLSDESEGETFNGGREDSLSSGNRDIEDDDVDMADEPAVAGPTVRGGHLATDGPQEATPPDSPPPVAANPTVSSNILDDTGNNAMDEGDTLHDPEFAKEAGHDEREKGDVAAEKATEFVEHAEQ</sequence>
<evidence type="ECO:0000313" key="7">
    <source>
        <dbReference type="EMBL" id="KAL2055639.1"/>
    </source>
</evidence>
<evidence type="ECO:0000256" key="4">
    <source>
        <dbReference type="ARBA" id="ARBA00022853"/>
    </source>
</evidence>
<gene>
    <name evidence="7" type="ORF">ABVK25_003881</name>
</gene>
<proteinExistence type="inferred from homology"/>
<feature type="region of interest" description="Disordered" evidence="5">
    <location>
        <begin position="436"/>
        <end position="624"/>
    </location>
</feature>
<feature type="compositionally biased region" description="Polar residues" evidence="5">
    <location>
        <begin position="583"/>
        <end position="595"/>
    </location>
</feature>
<evidence type="ECO:0000256" key="1">
    <source>
        <dbReference type="ARBA" id="ARBA00006457"/>
    </source>
</evidence>
<dbReference type="Gene3D" id="3.40.800.20">
    <property type="entry name" value="Histone deacetylase domain"/>
    <property type="match status" value="1"/>
</dbReference>
<dbReference type="InterPro" id="IPR037138">
    <property type="entry name" value="His_deacetylse_dom_sf"/>
</dbReference>
<accession>A0ABR4BFS4</accession>
<evidence type="ECO:0000313" key="8">
    <source>
        <dbReference type="Proteomes" id="UP001590951"/>
    </source>
</evidence>
<dbReference type="InterPro" id="IPR000286">
    <property type="entry name" value="HDACs"/>
</dbReference>
<dbReference type="EC" id="3.5.1.98" evidence="2"/>
<dbReference type="InterPro" id="IPR023696">
    <property type="entry name" value="Ureohydrolase_dom_sf"/>
</dbReference>
<protein>
    <recommendedName>
        <fullName evidence="2">histone deacetylase</fullName>
        <ecNumber evidence="2">3.5.1.98</ecNumber>
    </recommendedName>
</protein>
<feature type="compositionally biased region" description="Acidic residues" evidence="5">
    <location>
        <begin position="436"/>
        <end position="447"/>
    </location>
</feature>
<evidence type="ECO:0000259" key="6">
    <source>
        <dbReference type="Pfam" id="PF00850"/>
    </source>
</evidence>
<reference evidence="7 8" key="1">
    <citation type="submission" date="2024-09" db="EMBL/GenBank/DDBJ databases">
        <title>Rethinking Asexuality: The Enigmatic Case of Functional Sexual Genes in Lepraria (Stereocaulaceae).</title>
        <authorList>
            <person name="Doellman M."/>
            <person name="Sun Y."/>
            <person name="Barcenas-Pena A."/>
            <person name="Lumbsch H.T."/>
            <person name="Grewe F."/>
        </authorList>
    </citation>
    <scope>NUCLEOTIDE SEQUENCE [LARGE SCALE GENOMIC DNA]</scope>
    <source>
        <strain evidence="7 8">Grewe 0041</strain>
    </source>
</reference>
<feature type="compositionally biased region" description="Acidic residues" evidence="5">
    <location>
        <begin position="404"/>
        <end position="418"/>
    </location>
</feature>
<dbReference type="EMBL" id="JBHFEH010000010">
    <property type="protein sequence ID" value="KAL2055639.1"/>
    <property type="molecule type" value="Genomic_DNA"/>
</dbReference>
<name>A0ABR4BFS4_9LECA</name>
<dbReference type="PRINTS" id="PR01270">
    <property type="entry name" value="HDASUPER"/>
</dbReference>
<feature type="compositionally biased region" description="Low complexity" evidence="5">
    <location>
        <begin position="480"/>
        <end position="501"/>
    </location>
</feature>
<dbReference type="InterPro" id="IPR003084">
    <property type="entry name" value="HDAC_I/II"/>
</dbReference>
<dbReference type="Proteomes" id="UP001590951">
    <property type="component" value="Unassembled WGS sequence"/>
</dbReference>
<organism evidence="7 8">
    <name type="scientific">Lepraria finkii</name>
    <dbReference type="NCBI Taxonomy" id="1340010"/>
    <lineage>
        <taxon>Eukaryota</taxon>
        <taxon>Fungi</taxon>
        <taxon>Dikarya</taxon>
        <taxon>Ascomycota</taxon>
        <taxon>Pezizomycotina</taxon>
        <taxon>Lecanoromycetes</taxon>
        <taxon>OSLEUM clade</taxon>
        <taxon>Lecanoromycetidae</taxon>
        <taxon>Lecanorales</taxon>
        <taxon>Lecanorineae</taxon>
        <taxon>Stereocaulaceae</taxon>
        <taxon>Lepraria</taxon>
    </lineage>
</organism>
<keyword evidence="4" id="KW-0156">Chromatin regulator</keyword>
<evidence type="ECO:0000256" key="3">
    <source>
        <dbReference type="ARBA" id="ARBA00022801"/>
    </source>
</evidence>
<comment type="caution">
    <text evidence="7">The sequence shown here is derived from an EMBL/GenBank/DDBJ whole genome shotgun (WGS) entry which is preliminary data.</text>
</comment>